<dbReference type="AlphaFoldDB" id="T1A6P4"/>
<name>T1A6P4_9ZZZZ</name>
<organism evidence="5">
    <name type="scientific">mine drainage metagenome</name>
    <dbReference type="NCBI Taxonomy" id="410659"/>
    <lineage>
        <taxon>unclassified sequences</taxon>
        <taxon>metagenomes</taxon>
        <taxon>ecological metagenomes</taxon>
    </lineage>
</organism>
<dbReference type="GO" id="GO:0015658">
    <property type="term" value="F:branched-chain amino acid transmembrane transporter activity"/>
    <property type="evidence" value="ECO:0007669"/>
    <property type="project" value="TreeGrafter"/>
</dbReference>
<dbReference type="InterPro" id="IPR027417">
    <property type="entry name" value="P-loop_NTPase"/>
</dbReference>
<dbReference type="InterPro" id="IPR003439">
    <property type="entry name" value="ABC_transporter-like_ATP-bd"/>
</dbReference>
<keyword evidence="3" id="KW-0029">Amino-acid transport</keyword>
<keyword evidence="5" id="KW-0547">Nucleotide-binding</keyword>
<evidence type="ECO:0000259" key="4">
    <source>
        <dbReference type="Pfam" id="PF00005"/>
    </source>
</evidence>
<dbReference type="GO" id="GO:0005524">
    <property type="term" value="F:ATP binding"/>
    <property type="evidence" value="ECO:0007669"/>
    <property type="project" value="UniProtKB-KW"/>
</dbReference>
<evidence type="ECO:0000256" key="2">
    <source>
        <dbReference type="ARBA" id="ARBA00022448"/>
    </source>
</evidence>
<reference evidence="5" key="2">
    <citation type="journal article" date="2014" name="ISME J.">
        <title>Microbial stratification in low pH oxic and suboxic macroscopic growths along an acid mine drainage.</title>
        <authorList>
            <person name="Mendez-Garcia C."/>
            <person name="Mesa V."/>
            <person name="Sprenger R.R."/>
            <person name="Richter M."/>
            <person name="Diez M.S."/>
            <person name="Solano J."/>
            <person name="Bargiela R."/>
            <person name="Golyshina O.V."/>
            <person name="Manteca A."/>
            <person name="Ramos J.L."/>
            <person name="Gallego J.R."/>
            <person name="Llorente I."/>
            <person name="Martins Dos Santos V.A."/>
            <person name="Jensen O.N."/>
            <person name="Pelaez A.I."/>
            <person name="Sanchez J."/>
            <person name="Ferrer M."/>
        </authorList>
    </citation>
    <scope>NUCLEOTIDE SEQUENCE</scope>
</reference>
<dbReference type="GO" id="GO:0015807">
    <property type="term" value="P:L-amino acid transport"/>
    <property type="evidence" value="ECO:0007669"/>
    <property type="project" value="TreeGrafter"/>
</dbReference>
<dbReference type="GO" id="GO:0016887">
    <property type="term" value="F:ATP hydrolysis activity"/>
    <property type="evidence" value="ECO:0007669"/>
    <property type="project" value="InterPro"/>
</dbReference>
<gene>
    <name evidence="5" type="ORF">B1A_11587</name>
</gene>
<evidence type="ECO:0000313" key="5">
    <source>
        <dbReference type="EMBL" id="EQD56346.1"/>
    </source>
</evidence>
<dbReference type="EMBL" id="AUZX01008308">
    <property type="protein sequence ID" value="EQD56346.1"/>
    <property type="molecule type" value="Genomic_DNA"/>
</dbReference>
<dbReference type="PANTHER" id="PTHR43820:SF4">
    <property type="entry name" value="HIGH-AFFINITY BRANCHED-CHAIN AMINO ACID TRANSPORT ATP-BINDING PROTEIN LIVF"/>
    <property type="match status" value="1"/>
</dbReference>
<reference evidence="5" key="1">
    <citation type="submission" date="2013-08" db="EMBL/GenBank/DDBJ databases">
        <authorList>
            <person name="Mendez C."/>
            <person name="Richter M."/>
            <person name="Ferrer M."/>
            <person name="Sanchez J."/>
        </authorList>
    </citation>
    <scope>NUCLEOTIDE SEQUENCE</scope>
</reference>
<proteinExistence type="inferred from homology"/>
<comment type="caution">
    <text evidence="5">The sequence shown here is derived from an EMBL/GenBank/DDBJ whole genome shotgun (WGS) entry which is preliminary data.</text>
</comment>
<feature type="non-terminal residue" evidence="5">
    <location>
        <position position="95"/>
    </location>
</feature>
<accession>T1A6P4</accession>
<keyword evidence="5" id="KW-0067">ATP-binding</keyword>
<dbReference type="Pfam" id="PF00005">
    <property type="entry name" value="ABC_tran"/>
    <property type="match status" value="1"/>
</dbReference>
<comment type="similarity">
    <text evidence="1">Belongs to the ABC transporter superfamily.</text>
</comment>
<sequence>MTEQGVFPNLSIKENLEVGGYSLGRAAAQRRITEVYTLFPDLAARPRELAGSLSGGQRKMLAVAKALVAGPELLVMDEPSSGLSPRYVAEVVSIL</sequence>
<evidence type="ECO:0000256" key="1">
    <source>
        <dbReference type="ARBA" id="ARBA00005417"/>
    </source>
</evidence>
<evidence type="ECO:0000256" key="3">
    <source>
        <dbReference type="ARBA" id="ARBA00022970"/>
    </source>
</evidence>
<dbReference type="SUPFAM" id="SSF52540">
    <property type="entry name" value="P-loop containing nucleoside triphosphate hydrolases"/>
    <property type="match status" value="1"/>
</dbReference>
<dbReference type="InterPro" id="IPR052156">
    <property type="entry name" value="BCAA_Transport_ATP-bd_LivF"/>
</dbReference>
<dbReference type="PANTHER" id="PTHR43820">
    <property type="entry name" value="HIGH-AFFINITY BRANCHED-CHAIN AMINO ACID TRANSPORT ATP-BINDING PROTEIN LIVF"/>
    <property type="match status" value="1"/>
</dbReference>
<feature type="domain" description="ABC transporter" evidence="4">
    <location>
        <begin position="4"/>
        <end position="80"/>
    </location>
</feature>
<keyword evidence="2" id="KW-0813">Transport</keyword>
<protein>
    <submittedName>
        <fullName evidence="5">Branched-chain amino acid ABC transporter, ATP-binding protein</fullName>
    </submittedName>
</protein>
<dbReference type="Gene3D" id="3.40.50.300">
    <property type="entry name" value="P-loop containing nucleotide triphosphate hydrolases"/>
    <property type="match status" value="1"/>
</dbReference>